<dbReference type="CDD" id="cd00796">
    <property type="entry name" value="INT_Rci_Hp1_C"/>
    <property type="match status" value="1"/>
</dbReference>
<dbReference type="GO" id="GO:0003677">
    <property type="term" value="F:DNA binding"/>
    <property type="evidence" value="ECO:0007669"/>
    <property type="project" value="UniProtKB-UniRule"/>
</dbReference>
<keyword evidence="7" id="KW-0229">DNA integration</keyword>
<dbReference type="EMBL" id="LR796143">
    <property type="protein sequence ID" value="CAB4121212.1"/>
    <property type="molecule type" value="Genomic_DNA"/>
</dbReference>
<feature type="domain" description="Core-binding (CB)" evidence="10">
    <location>
        <begin position="76"/>
        <end position="151"/>
    </location>
</feature>
<dbReference type="GO" id="GO:0015074">
    <property type="term" value="P:DNA integration"/>
    <property type="evidence" value="ECO:0007669"/>
    <property type="project" value="InterPro"/>
</dbReference>
<evidence type="ECO:0000256" key="4">
    <source>
        <dbReference type="ARBA" id="ARBA00022801"/>
    </source>
</evidence>
<dbReference type="GO" id="GO:0006310">
    <property type="term" value="P:DNA recombination"/>
    <property type="evidence" value="ECO:0007669"/>
    <property type="project" value="UniProtKB-KW"/>
</dbReference>
<evidence type="ECO:0000256" key="7">
    <source>
        <dbReference type="ARBA" id="ARBA00023195"/>
    </source>
</evidence>
<dbReference type="PROSITE" id="PS51900">
    <property type="entry name" value="CB"/>
    <property type="match status" value="1"/>
</dbReference>
<feature type="domain" description="Tyr recombinase" evidence="9">
    <location>
        <begin position="170"/>
        <end position="364"/>
    </location>
</feature>
<dbReference type="InterPro" id="IPR002104">
    <property type="entry name" value="Integrase_catalytic"/>
</dbReference>
<evidence type="ECO:0000259" key="9">
    <source>
        <dbReference type="PROSITE" id="PS51898"/>
    </source>
</evidence>
<dbReference type="InterPro" id="IPR050090">
    <property type="entry name" value="Tyrosine_recombinase_XerCD"/>
</dbReference>
<gene>
    <name evidence="11" type="ORF">UFOVP6_43</name>
</gene>
<evidence type="ECO:0000256" key="1">
    <source>
        <dbReference type="ARBA" id="ARBA00008857"/>
    </source>
</evidence>
<keyword evidence="7" id="KW-1179">Viral genome integration</keyword>
<accession>A0A6J5KJ91</accession>
<evidence type="ECO:0000313" key="11">
    <source>
        <dbReference type="EMBL" id="CAB4121212.1"/>
    </source>
</evidence>
<evidence type="ECO:0000256" key="6">
    <source>
        <dbReference type="ARBA" id="ARBA00023172"/>
    </source>
</evidence>
<proteinExistence type="inferred from homology"/>
<dbReference type="Pfam" id="PF00589">
    <property type="entry name" value="Phage_integrase"/>
    <property type="match status" value="1"/>
</dbReference>
<evidence type="ECO:0000256" key="3">
    <source>
        <dbReference type="ARBA" id="ARBA00022679"/>
    </source>
</evidence>
<evidence type="ECO:0000256" key="2">
    <source>
        <dbReference type="ARBA" id="ARBA00016082"/>
    </source>
</evidence>
<dbReference type="SUPFAM" id="SSF56349">
    <property type="entry name" value="DNA breaking-rejoining enzymes"/>
    <property type="match status" value="1"/>
</dbReference>
<dbReference type="InterPro" id="IPR013762">
    <property type="entry name" value="Integrase-like_cat_sf"/>
</dbReference>
<sequence>MRRDAKGPRLWLRPERQSDGRITHREEWIIRDGNRQISTGLGAADRAAAEERLGQHIQVKYVPVEPTGRARSLETVTVAEVVGYYLQERGAAHSRPKELAQHLGNILDELGDKTLARINGQVCRAYIKKRAAPVSATRELEYLRAAVNFANVEKIVTGTLALDLPEKSLPRERWLTRNEAARLIKAAWRKKERHRNGKETVRHPRRHLARFILVGLYTGSRAGVICDAGFTAGGGRGHVDLGAGVFYRHAAGRRQTKKRAPPVPLSDRLLAHLRRWKRLGVCRDAVIEWNGKPVARVSKAFRALAADVGLDDVHPHILRHTAATWLMQSGADLWQASGLLGMTVQTLQEVYGHHHPGLQREAANMLSVGRKVPTGSHKIRHNEGSQA</sequence>
<dbReference type="PANTHER" id="PTHR30349:SF88">
    <property type="entry name" value="BLL1584 PROTEIN"/>
    <property type="match status" value="1"/>
</dbReference>
<dbReference type="GO" id="GO:0016740">
    <property type="term" value="F:transferase activity"/>
    <property type="evidence" value="ECO:0007669"/>
    <property type="project" value="UniProtKB-KW"/>
</dbReference>
<evidence type="ECO:0000256" key="8">
    <source>
        <dbReference type="PROSITE-ProRule" id="PRU01248"/>
    </source>
</evidence>
<keyword evidence="6" id="KW-0233">DNA recombination</keyword>
<dbReference type="Gene3D" id="1.10.443.10">
    <property type="entry name" value="Intergrase catalytic core"/>
    <property type="match status" value="1"/>
</dbReference>
<keyword evidence="7" id="KW-1160">Virus entry into host cell</keyword>
<comment type="similarity">
    <text evidence="1">Belongs to the 'phage' integrase family.</text>
</comment>
<organism evidence="11">
    <name type="scientific">uncultured Caudovirales phage</name>
    <dbReference type="NCBI Taxonomy" id="2100421"/>
    <lineage>
        <taxon>Viruses</taxon>
        <taxon>Duplodnaviria</taxon>
        <taxon>Heunggongvirae</taxon>
        <taxon>Uroviricota</taxon>
        <taxon>Caudoviricetes</taxon>
        <taxon>Peduoviridae</taxon>
        <taxon>Maltschvirus</taxon>
        <taxon>Maltschvirus maltsch</taxon>
    </lineage>
</organism>
<name>A0A6J5KJ91_9CAUD</name>
<reference evidence="11" key="1">
    <citation type="submission" date="2020-04" db="EMBL/GenBank/DDBJ databases">
        <authorList>
            <person name="Chiriac C."/>
            <person name="Salcher M."/>
            <person name="Ghai R."/>
            <person name="Kavagutti S V."/>
        </authorList>
    </citation>
    <scope>NUCLEOTIDE SEQUENCE</scope>
</reference>
<keyword evidence="3" id="KW-0808">Transferase</keyword>
<dbReference type="GO" id="GO:0016787">
    <property type="term" value="F:hydrolase activity"/>
    <property type="evidence" value="ECO:0007669"/>
    <property type="project" value="UniProtKB-KW"/>
</dbReference>
<keyword evidence="5 8" id="KW-0238">DNA-binding</keyword>
<dbReference type="GO" id="GO:0044826">
    <property type="term" value="P:viral genome integration into host DNA"/>
    <property type="evidence" value="ECO:0007669"/>
    <property type="project" value="UniProtKB-KW"/>
</dbReference>
<dbReference type="InterPro" id="IPR044068">
    <property type="entry name" value="CB"/>
</dbReference>
<evidence type="ECO:0000259" key="10">
    <source>
        <dbReference type="PROSITE" id="PS51900"/>
    </source>
</evidence>
<evidence type="ECO:0000256" key="5">
    <source>
        <dbReference type="ARBA" id="ARBA00023125"/>
    </source>
</evidence>
<dbReference type="PANTHER" id="PTHR30349">
    <property type="entry name" value="PHAGE INTEGRASE-RELATED"/>
    <property type="match status" value="1"/>
</dbReference>
<keyword evidence="4" id="KW-0378">Hydrolase</keyword>
<dbReference type="InterPro" id="IPR011010">
    <property type="entry name" value="DNA_brk_join_enz"/>
</dbReference>
<dbReference type="GO" id="GO:0075713">
    <property type="term" value="P:establishment of integrated proviral latency"/>
    <property type="evidence" value="ECO:0007669"/>
    <property type="project" value="UniProtKB-KW"/>
</dbReference>
<dbReference type="PROSITE" id="PS51898">
    <property type="entry name" value="TYR_RECOMBINASE"/>
    <property type="match status" value="1"/>
</dbReference>
<protein>
    <recommendedName>
        <fullName evidence="2">Integrase</fullName>
    </recommendedName>
</protein>